<evidence type="ECO:0000256" key="2">
    <source>
        <dbReference type="SAM" id="Phobius"/>
    </source>
</evidence>
<keyword evidence="2" id="KW-0472">Membrane</keyword>
<keyword evidence="4" id="KW-1185">Reference proteome</keyword>
<keyword evidence="2" id="KW-1133">Transmembrane helix</keyword>
<evidence type="ECO:0000313" key="4">
    <source>
        <dbReference type="Proteomes" id="UP000785679"/>
    </source>
</evidence>
<feature type="transmembrane region" description="Helical" evidence="2">
    <location>
        <begin position="98"/>
        <end position="116"/>
    </location>
</feature>
<feature type="transmembrane region" description="Helical" evidence="2">
    <location>
        <begin position="128"/>
        <end position="151"/>
    </location>
</feature>
<reference evidence="3" key="1">
    <citation type="submission" date="2019-06" db="EMBL/GenBank/DDBJ databases">
        <authorList>
            <person name="Zheng W."/>
        </authorList>
    </citation>
    <scope>NUCLEOTIDE SEQUENCE</scope>
    <source>
        <strain evidence="3">QDHG01</strain>
    </source>
</reference>
<dbReference type="EMBL" id="RRYP01014454">
    <property type="protein sequence ID" value="TNV75970.1"/>
    <property type="molecule type" value="Genomic_DNA"/>
</dbReference>
<dbReference type="Proteomes" id="UP000785679">
    <property type="component" value="Unassembled WGS sequence"/>
</dbReference>
<name>A0A8J8NKL7_HALGN</name>
<evidence type="ECO:0000256" key="1">
    <source>
        <dbReference type="SAM" id="MobiDB-lite"/>
    </source>
</evidence>
<feature type="region of interest" description="Disordered" evidence="1">
    <location>
        <begin position="20"/>
        <end position="47"/>
    </location>
</feature>
<feature type="transmembrane region" description="Helical" evidence="2">
    <location>
        <begin position="171"/>
        <end position="194"/>
    </location>
</feature>
<organism evidence="3 4">
    <name type="scientific">Halteria grandinella</name>
    <dbReference type="NCBI Taxonomy" id="5974"/>
    <lineage>
        <taxon>Eukaryota</taxon>
        <taxon>Sar</taxon>
        <taxon>Alveolata</taxon>
        <taxon>Ciliophora</taxon>
        <taxon>Intramacronucleata</taxon>
        <taxon>Spirotrichea</taxon>
        <taxon>Stichotrichia</taxon>
        <taxon>Sporadotrichida</taxon>
        <taxon>Halteriidae</taxon>
        <taxon>Halteria</taxon>
    </lineage>
</organism>
<feature type="compositionally biased region" description="Acidic residues" evidence="1">
    <location>
        <begin position="34"/>
        <end position="45"/>
    </location>
</feature>
<gene>
    <name evidence="3" type="ORF">FGO68_gene7477</name>
</gene>
<dbReference type="AlphaFoldDB" id="A0A8J8NKL7"/>
<evidence type="ECO:0000313" key="3">
    <source>
        <dbReference type="EMBL" id="TNV75970.1"/>
    </source>
</evidence>
<keyword evidence="2" id="KW-0812">Transmembrane</keyword>
<sequence length="260" mass="30209">MNCAILNIIRKMNEERQRKASVLEKPATAINHDEESDHDEEVEKPEEEKKSLYEQFVESNKKRWTIFNIVTTLASVGMAIGTFFVIRAHEEDCLNLQQTLYLVFVMHIVNSLETILNVTGMEKKLCTGFWVCMFFIFEMTVIVYMQVVYFAAMPSDVNLAKPDCTDLAPMLYYWMMFNILYLYLGGAIVICYFFRGFCQDPELEKEEEAKYEKNRKLYEQRKAEAEGKKLPLMIKREAENVDVAPPAKETARGVSVKKVN</sequence>
<dbReference type="OrthoDB" id="10482683at2759"/>
<feature type="transmembrane region" description="Helical" evidence="2">
    <location>
        <begin position="66"/>
        <end position="86"/>
    </location>
</feature>
<accession>A0A8J8NKL7</accession>
<comment type="caution">
    <text evidence="3">The sequence shown here is derived from an EMBL/GenBank/DDBJ whole genome shotgun (WGS) entry which is preliminary data.</text>
</comment>
<protein>
    <submittedName>
        <fullName evidence="3">Uncharacterized protein</fullName>
    </submittedName>
</protein>
<proteinExistence type="predicted"/>